<evidence type="ECO:0000313" key="2">
    <source>
        <dbReference type="EMBL" id="PSW25434.1"/>
    </source>
</evidence>
<feature type="domain" description="Ferric siderophore reductase C-terminal" evidence="1">
    <location>
        <begin position="215"/>
        <end position="233"/>
    </location>
</feature>
<name>A0A0J8VFC4_9GAMM</name>
<dbReference type="Pfam" id="PF11575">
    <property type="entry name" value="FhuF_C"/>
    <property type="match status" value="1"/>
</dbReference>
<dbReference type="NCBIfam" id="TIGR03950">
    <property type="entry name" value="sidero_Fe_reduc"/>
    <property type="match status" value="1"/>
</dbReference>
<dbReference type="GO" id="GO:0051537">
    <property type="term" value="F:2 iron, 2 sulfur cluster binding"/>
    <property type="evidence" value="ECO:0007669"/>
    <property type="project" value="InterPro"/>
</dbReference>
<gene>
    <name evidence="2" type="ORF">C9I94_07220</name>
</gene>
<protein>
    <submittedName>
        <fullName evidence="2">Siderophore ferric iron reductase</fullName>
    </submittedName>
</protein>
<dbReference type="STRING" id="680026.AB733_03305"/>
<comment type="caution">
    <text evidence="2">The sequence shown here is derived from an EMBL/GenBank/DDBJ whole genome shotgun (WGS) entry which is preliminary data.</text>
</comment>
<dbReference type="AlphaFoldDB" id="A0A0J8VFC4"/>
<organism evidence="2 3">
    <name type="scientific">Photobacterium swingsii</name>
    <dbReference type="NCBI Taxonomy" id="680026"/>
    <lineage>
        <taxon>Bacteria</taxon>
        <taxon>Pseudomonadati</taxon>
        <taxon>Pseudomonadota</taxon>
        <taxon>Gammaproteobacteria</taxon>
        <taxon>Vibrionales</taxon>
        <taxon>Vibrionaceae</taxon>
        <taxon>Photobacterium</taxon>
    </lineage>
</organism>
<evidence type="ECO:0000259" key="1">
    <source>
        <dbReference type="Pfam" id="PF11575"/>
    </source>
</evidence>
<dbReference type="InterPro" id="IPR023998">
    <property type="entry name" value="FCR-like"/>
</dbReference>
<dbReference type="Proteomes" id="UP000240481">
    <property type="component" value="Unassembled WGS sequence"/>
</dbReference>
<dbReference type="OrthoDB" id="7942745at2"/>
<reference evidence="2 3" key="1">
    <citation type="submission" date="2018-01" db="EMBL/GenBank/DDBJ databases">
        <title>Whole genome sequencing of Histamine producing bacteria.</title>
        <authorList>
            <person name="Butler K."/>
        </authorList>
    </citation>
    <scope>NUCLEOTIDE SEQUENCE [LARGE SCALE GENOMIC DNA]</scope>
    <source>
        <strain evidence="2 3">DSM 24669</strain>
    </source>
</reference>
<sequence length="234" mass="26790">MTTAKYQQLFHYAEQLTPYLKGKIGAADHQHISAAHGDPELLNALYLHWKKAHPEAGMPYWLTRSWTMLAWQPLYIAFISVYALNSVPPMSKMALDYKEGVVAGFHLCGDNWFTGERSALIKYACTELAIILDGLQSQFNQFQRMRPGLTRPLIADAVLEALVQRQALLAEHESSTNDIQEQAQLWFDHLGLPKSHLQALKHNSQTGYWELHRISCCMHYRRHDGTLCDNCPRQ</sequence>
<dbReference type="InterPro" id="IPR024726">
    <property type="entry name" value="FhuF_C"/>
</dbReference>
<dbReference type="RefSeq" id="WP_048897481.1">
    <property type="nucleotide sequence ID" value="NZ_AP024853.1"/>
</dbReference>
<keyword evidence="3" id="KW-1185">Reference proteome</keyword>
<evidence type="ECO:0000313" key="3">
    <source>
        <dbReference type="Proteomes" id="UP000240481"/>
    </source>
</evidence>
<dbReference type="EMBL" id="PYLZ01000003">
    <property type="protein sequence ID" value="PSW25434.1"/>
    <property type="molecule type" value="Genomic_DNA"/>
</dbReference>
<proteinExistence type="predicted"/>
<accession>A0A0J8VFC4</accession>